<protein>
    <submittedName>
        <fullName evidence="2">Uncharacterized protein</fullName>
    </submittedName>
</protein>
<dbReference type="Proteomes" id="UP000001699">
    <property type="component" value="Unassembled WGS sequence"/>
</dbReference>
<feature type="region of interest" description="Disordered" evidence="1">
    <location>
        <begin position="20"/>
        <end position="42"/>
    </location>
</feature>
<organism evidence="2 3">
    <name type="scientific">Aspergillus fumigatus (strain CBS 144.89 / FGSC A1163 / CEA10)</name>
    <name type="common">Neosartorya fumigata</name>
    <dbReference type="NCBI Taxonomy" id="451804"/>
    <lineage>
        <taxon>Eukaryota</taxon>
        <taxon>Fungi</taxon>
        <taxon>Dikarya</taxon>
        <taxon>Ascomycota</taxon>
        <taxon>Pezizomycotina</taxon>
        <taxon>Eurotiomycetes</taxon>
        <taxon>Eurotiomycetidae</taxon>
        <taxon>Eurotiales</taxon>
        <taxon>Aspergillaceae</taxon>
        <taxon>Aspergillus</taxon>
        <taxon>Aspergillus subgen. Fumigati</taxon>
    </lineage>
</organism>
<dbReference type="AlphaFoldDB" id="B0XS75"/>
<name>B0XS75_ASPFC</name>
<reference evidence="2 3" key="1">
    <citation type="journal article" date="2008" name="PLoS Genet.">
        <title>Genomic islands in the pathogenic filamentous fungus Aspergillus fumigatus.</title>
        <authorList>
            <person name="Fedorova N.D."/>
            <person name="Khaldi N."/>
            <person name="Joardar V.S."/>
            <person name="Maiti R."/>
            <person name="Amedeo P."/>
            <person name="Anderson M.J."/>
            <person name="Crabtree J."/>
            <person name="Silva J.C."/>
            <person name="Badger J.H."/>
            <person name="Albarraq A."/>
            <person name="Angiuoli S."/>
            <person name="Bussey H."/>
            <person name="Bowyer P."/>
            <person name="Cotty P.J."/>
            <person name="Dyer P.S."/>
            <person name="Egan A."/>
            <person name="Galens K."/>
            <person name="Fraser-Liggett C.M."/>
            <person name="Haas B.J."/>
            <person name="Inman J.M."/>
            <person name="Kent R."/>
            <person name="Lemieux S."/>
            <person name="Malavazi I."/>
            <person name="Orvis J."/>
            <person name="Roemer T."/>
            <person name="Ronning C.M."/>
            <person name="Sundaram J.P."/>
            <person name="Sutton G."/>
            <person name="Turner G."/>
            <person name="Venter J.C."/>
            <person name="White O.R."/>
            <person name="Whitty B.R."/>
            <person name="Youngman P."/>
            <person name="Wolfe K.H."/>
            <person name="Goldman G.H."/>
            <person name="Wortman J.R."/>
            <person name="Jiang B."/>
            <person name="Denning D.W."/>
            <person name="Nierman W.C."/>
        </authorList>
    </citation>
    <scope>NUCLEOTIDE SEQUENCE [LARGE SCALE GENOMIC DNA]</scope>
    <source>
        <strain evidence="3">CBS 144.89 / FGSC A1163 / CEA10</strain>
    </source>
</reference>
<gene>
    <name evidence="2" type="ORF">AFUB_026200</name>
</gene>
<evidence type="ECO:0000313" key="3">
    <source>
        <dbReference type="Proteomes" id="UP000001699"/>
    </source>
</evidence>
<evidence type="ECO:0000256" key="1">
    <source>
        <dbReference type="SAM" id="MobiDB-lite"/>
    </source>
</evidence>
<proteinExistence type="predicted"/>
<feature type="compositionally biased region" description="Basic and acidic residues" evidence="1">
    <location>
        <begin position="25"/>
        <end position="42"/>
    </location>
</feature>
<dbReference type="EMBL" id="DS499595">
    <property type="protein sequence ID" value="EDP54561.1"/>
    <property type="molecule type" value="Genomic_DNA"/>
</dbReference>
<dbReference type="HOGENOM" id="CLU_2359298_0_0_1"/>
<accession>B0XS75</accession>
<sequence length="96" mass="10805">MHETDGILMKQMNARAQLKSLEGANKAEMKGGDGRRNLSDGISNERQEAVGFDQRFLWGLYVCNAPSQFLEEIIRVRVKEMEGGRNGWNTDDLCAT</sequence>
<keyword evidence="3" id="KW-1185">Reference proteome</keyword>
<dbReference type="VEuPathDB" id="FungiDB:AFUB_026200"/>
<evidence type="ECO:0000313" key="2">
    <source>
        <dbReference type="EMBL" id="EDP54561.1"/>
    </source>
</evidence>